<dbReference type="GO" id="GO:0009002">
    <property type="term" value="F:serine-type D-Ala-D-Ala carboxypeptidase activity"/>
    <property type="evidence" value="ECO:0007669"/>
    <property type="project" value="UniProtKB-EC"/>
</dbReference>
<dbReference type="SUPFAM" id="SSF56601">
    <property type="entry name" value="beta-lactamase/transpeptidase-like"/>
    <property type="match status" value="1"/>
</dbReference>
<dbReference type="FunFam" id="1.10.3810.10:FF:000001">
    <property type="entry name" value="Penicillin-binding protein 1A"/>
    <property type="match status" value="1"/>
</dbReference>
<dbReference type="PANTHER" id="PTHR32282">
    <property type="entry name" value="BINDING PROTEIN TRANSPEPTIDASE, PUTATIVE-RELATED"/>
    <property type="match status" value="1"/>
</dbReference>
<accession>A0A2T3FY57</accession>
<evidence type="ECO:0000256" key="6">
    <source>
        <dbReference type="ARBA" id="ARBA00022679"/>
    </source>
</evidence>
<dbReference type="AlphaFoldDB" id="A0A2T3FY57"/>
<keyword evidence="14" id="KW-0812">Transmembrane</keyword>
<comment type="similarity">
    <text evidence="1">In the C-terminal section; belongs to the transpeptidase family.</text>
</comment>
<dbReference type="InterPro" id="IPR001460">
    <property type="entry name" value="PCN-bd_Tpept"/>
</dbReference>
<evidence type="ECO:0000256" key="11">
    <source>
        <dbReference type="ARBA" id="ARBA00023316"/>
    </source>
</evidence>
<feature type="domain" description="Penicillin-binding protein transpeptidase" evidence="15">
    <location>
        <begin position="337"/>
        <end position="585"/>
    </location>
</feature>
<dbReference type="InterPro" id="IPR023346">
    <property type="entry name" value="Lysozyme-like_dom_sf"/>
</dbReference>
<dbReference type="GO" id="GO:0008658">
    <property type="term" value="F:penicillin binding"/>
    <property type="evidence" value="ECO:0007669"/>
    <property type="project" value="InterPro"/>
</dbReference>
<dbReference type="InterPro" id="IPR050396">
    <property type="entry name" value="Glycosyltr_51/Transpeptidase"/>
</dbReference>
<dbReference type="GO" id="GO:0009252">
    <property type="term" value="P:peptidoglycan biosynthetic process"/>
    <property type="evidence" value="ECO:0007669"/>
    <property type="project" value="UniProtKB-KW"/>
</dbReference>
<keyword evidence="4" id="KW-0645">Protease</keyword>
<sequence>MPANKIMKQLNKKRIVITCIIIFSLLVVGGIGFLGYGIYKDTEAFDAKKLLSSGASVMYDKNGEAIYTYGSEENGTRENITYEDLPQVLVDAVVAAEDSRFFEHDGFDLPRIAKAAITNLAAGHIRGGGSTITQQLIKKTYFPNAEKTYTRKLSEIFLAIQADKQLSKEEILTLYLNKIYFGRSTNSIGISAACRYYFNKDVSEITLPEAAMLAGSLNSPYNFDPYYCLDKATTRRNRILNLMVTHGYITQEECDEAKKVKIENTLATPSTNNSSLAAYVDLVTEEVKNRTGLDPKEVQMNIYTYCDKETQELATAIGNGEKYDYSDEDMRMGGAIQSSQDGRVVALIGGRNYSYGNLNFATTKQQPGSSVKPFLDYGLAFEYLDWCTGHSIMDDDAYGGKFKNWDRKFHGMVTVSNALENSWNIPAIKTFDEVEQKVGNKKIKSAMESIGINMDGESIGLASAIGGWTNGISPLEMASAYATISNNGQYVESHTINYIEVVQTGKVYKIDQEIQDNIKQSAYSKASAFMVRETMLDYTKNGSGNYAYLSGLSNVGAKTGTSNWDSKKGKGMAGKSRDLWMSAYSSEYICSVWMGFAKEGIDKGKTTSTYKAYPGKVVQTLLKHLENKGTGKSYPSQPDDVEQATIMKGIYPYVLPTEGASEDTVITAWFKKGTVPSNKLDSDAYNLNQLSSFDISLNSENKINYQFTPYSPENATSDENATESTKLFGKVQYTVIVTDNNGQIVHQESFSSPTGTINYTVNQNVKVTGYYNYEKARDKTSNKIEKEIQLQLNSLNAVIKNEQGDVYDGSTIHNSSLQVNIQLQSESNTCSITLLDSNGTIISSINQNSATISNLTSGNSYAIKMSESNGTSTVEKTIHFTVQ</sequence>
<dbReference type="SUPFAM" id="SSF53955">
    <property type="entry name" value="Lysozyme-like"/>
    <property type="match status" value="1"/>
</dbReference>
<keyword evidence="9" id="KW-0573">Peptidoglycan synthesis</keyword>
<feature type="domain" description="Glycosyl transferase family 51" evidence="16">
    <location>
        <begin position="64"/>
        <end position="243"/>
    </location>
</feature>
<dbReference type="Gene3D" id="1.10.3810.10">
    <property type="entry name" value="Biosynthetic peptidoglycan transglycosylase-like"/>
    <property type="match status" value="1"/>
</dbReference>
<comment type="caution">
    <text evidence="17">The sequence shown here is derived from an EMBL/GenBank/DDBJ whole genome shotgun (WGS) entry which is preliminary data.</text>
</comment>
<evidence type="ECO:0000256" key="4">
    <source>
        <dbReference type="ARBA" id="ARBA00022670"/>
    </source>
</evidence>
<keyword evidence="8" id="KW-0133">Cell shape</keyword>
<keyword evidence="18" id="KW-1185">Reference proteome</keyword>
<dbReference type="Pfam" id="PF00905">
    <property type="entry name" value="Transpeptidase"/>
    <property type="match status" value="1"/>
</dbReference>
<dbReference type="Pfam" id="PF00912">
    <property type="entry name" value="Transgly"/>
    <property type="match status" value="1"/>
</dbReference>
<name>A0A2T3FY57_9FIRM</name>
<evidence type="ECO:0000256" key="13">
    <source>
        <dbReference type="ARBA" id="ARBA00049902"/>
    </source>
</evidence>
<dbReference type="GO" id="GO:0008360">
    <property type="term" value="P:regulation of cell shape"/>
    <property type="evidence" value="ECO:0007669"/>
    <property type="project" value="UniProtKB-KW"/>
</dbReference>
<evidence type="ECO:0000256" key="8">
    <source>
        <dbReference type="ARBA" id="ARBA00022960"/>
    </source>
</evidence>
<proteinExistence type="inferred from homology"/>
<keyword evidence="10" id="KW-0511">Multifunctional enzyme</keyword>
<dbReference type="GO" id="GO:0030288">
    <property type="term" value="C:outer membrane-bounded periplasmic space"/>
    <property type="evidence" value="ECO:0007669"/>
    <property type="project" value="TreeGrafter"/>
</dbReference>
<keyword evidence="14" id="KW-0472">Membrane</keyword>
<comment type="catalytic activity">
    <reaction evidence="13">
        <text>[GlcNAc-(1-&gt;4)-Mur2Ac(oyl-L-Ala-gamma-D-Glu-L-Lys-D-Ala-D-Ala)](n)-di-trans,octa-cis-undecaprenyl diphosphate + beta-D-GlcNAc-(1-&gt;4)-Mur2Ac(oyl-L-Ala-gamma-D-Glu-L-Lys-D-Ala-D-Ala)-di-trans,octa-cis-undecaprenyl diphosphate = [GlcNAc-(1-&gt;4)-Mur2Ac(oyl-L-Ala-gamma-D-Glu-L-Lys-D-Ala-D-Ala)](n+1)-di-trans,octa-cis-undecaprenyl diphosphate + di-trans,octa-cis-undecaprenyl diphosphate + H(+)</text>
        <dbReference type="Rhea" id="RHEA:23708"/>
        <dbReference type="Rhea" id="RHEA-COMP:9602"/>
        <dbReference type="Rhea" id="RHEA-COMP:9603"/>
        <dbReference type="ChEBI" id="CHEBI:15378"/>
        <dbReference type="ChEBI" id="CHEBI:58405"/>
        <dbReference type="ChEBI" id="CHEBI:60033"/>
        <dbReference type="ChEBI" id="CHEBI:78435"/>
        <dbReference type="EC" id="2.4.99.28"/>
    </reaction>
</comment>
<evidence type="ECO:0000256" key="2">
    <source>
        <dbReference type="ARBA" id="ARBA00007739"/>
    </source>
</evidence>
<evidence type="ECO:0000259" key="15">
    <source>
        <dbReference type="Pfam" id="PF00905"/>
    </source>
</evidence>
<organism evidence="17 18">
    <name type="scientific">Faecalibacillus faecis</name>
    <dbReference type="NCBI Taxonomy" id="1982628"/>
    <lineage>
        <taxon>Bacteria</taxon>
        <taxon>Bacillati</taxon>
        <taxon>Bacillota</taxon>
        <taxon>Erysipelotrichia</taxon>
        <taxon>Erysipelotrichales</taxon>
        <taxon>Coprobacillaceae</taxon>
        <taxon>Faecalibacillus</taxon>
    </lineage>
</organism>
<dbReference type="RefSeq" id="WP_106988069.1">
    <property type="nucleotide sequence ID" value="NZ_PYLP01000008.1"/>
</dbReference>
<keyword evidence="6" id="KW-0808">Transferase</keyword>
<evidence type="ECO:0000256" key="9">
    <source>
        <dbReference type="ARBA" id="ARBA00022984"/>
    </source>
</evidence>
<dbReference type="GO" id="GO:0008955">
    <property type="term" value="F:peptidoglycan glycosyltransferase activity"/>
    <property type="evidence" value="ECO:0007669"/>
    <property type="project" value="UniProtKB-EC"/>
</dbReference>
<comment type="similarity">
    <text evidence="2">In the N-terminal section; belongs to the glycosyltransferase 51 family.</text>
</comment>
<evidence type="ECO:0000256" key="1">
    <source>
        <dbReference type="ARBA" id="ARBA00007090"/>
    </source>
</evidence>
<dbReference type="InterPro" id="IPR036950">
    <property type="entry name" value="PBP_transglycosylase"/>
</dbReference>
<dbReference type="InterPro" id="IPR012338">
    <property type="entry name" value="Beta-lactam/transpept-like"/>
</dbReference>
<evidence type="ECO:0000313" key="18">
    <source>
        <dbReference type="Proteomes" id="UP000241201"/>
    </source>
</evidence>
<keyword evidence="5" id="KW-0328">Glycosyltransferase</keyword>
<dbReference type="GeneID" id="77470965"/>
<evidence type="ECO:0000256" key="5">
    <source>
        <dbReference type="ARBA" id="ARBA00022676"/>
    </source>
</evidence>
<protein>
    <submittedName>
        <fullName evidence="17">Penicillin-binding protein</fullName>
    </submittedName>
</protein>
<evidence type="ECO:0000256" key="7">
    <source>
        <dbReference type="ARBA" id="ARBA00022801"/>
    </source>
</evidence>
<dbReference type="EMBL" id="PYLP01000008">
    <property type="protein sequence ID" value="PST40191.1"/>
    <property type="molecule type" value="Genomic_DNA"/>
</dbReference>
<dbReference type="GO" id="GO:0006508">
    <property type="term" value="P:proteolysis"/>
    <property type="evidence" value="ECO:0007669"/>
    <property type="project" value="UniProtKB-KW"/>
</dbReference>
<feature type="transmembrane region" description="Helical" evidence="14">
    <location>
        <begin position="15"/>
        <end position="39"/>
    </location>
</feature>
<keyword evidence="14" id="KW-1133">Transmembrane helix</keyword>
<evidence type="ECO:0000256" key="10">
    <source>
        <dbReference type="ARBA" id="ARBA00023268"/>
    </source>
</evidence>
<keyword evidence="3" id="KW-0121">Carboxypeptidase</keyword>
<dbReference type="Gene3D" id="3.40.710.10">
    <property type="entry name" value="DD-peptidase/beta-lactamase superfamily"/>
    <property type="match status" value="1"/>
</dbReference>
<evidence type="ECO:0000259" key="16">
    <source>
        <dbReference type="Pfam" id="PF00912"/>
    </source>
</evidence>
<keyword evidence="11" id="KW-0961">Cell wall biogenesis/degradation</keyword>
<evidence type="ECO:0000256" key="14">
    <source>
        <dbReference type="SAM" id="Phobius"/>
    </source>
</evidence>
<evidence type="ECO:0000256" key="3">
    <source>
        <dbReference type="ARBA" id="ARBA00022645"/>
    </source>
</evidence>
<dbReference type="GO" id="GO:0071555">
    <property type="term" value="P:cell wall organization"/>
    <property type="evidence" value="ECO:0007669"/>
    <property type="project" value="UniProtKB-KW"/>
</dbReference>
<dbReference type="PANTHER" id="PTHR32282:SF29">
    <property type="entry name" value="PENICILLIN-BINDING PROTEIN 1A"/>
    <property type="match status" value="1"/>
</dbReference>
<keyword evidence="7" id="KW-0378">Hydrolase</keyword>
<gene>
    <name evidence="17" type="ORF">C7U55_07675</name>
</gene>
<comment type="catalytic activity">
    <reaction evidence="12">
        <text>Preferential cleavage: (Ac)2-L-Lys-D-Ala-|-D-Ala. Also transpeptidation of peptidyl-alanyl moieties that are N-acyl substituents of D-alanine.</text>
        <dbReference type="EC" id="3.4.16.4"/>
    </reaction>
</comment>
<reference evidence="18" key="1">
    <citation type="submission" date="2018-03" db="EMBL/GenBank/DDBJ databases">
        <title>Lachnoclostridium SNUG30370 gen.nov., sp.nov., isolated from human faeces.</title>
        <authorList>
            <person name="Seo B."/>
            <person name="Jeon K."/>
            <person name="Ko G."/>
        </authorList>
    </citation>
    <scope>NUCLEOTIDE SEQUENCE [LARGE SCALE GENOMIC DNA]</scope>
    <source>
        <strain evidence="18">SNUG30370</strain>
    </source>
</reference>
<evidence type="ECO:0000256" key="12">
    <source>
        <dbReference type="ARBA" id="ARBA00034000"/>
    </source>
</evidence>
<dbReference type="InterPro" id="IPR001264">
    <property type="entry name" value="Glyco_trans_51"/>
</dbReference>
<evidence type="ECO:0000313" key="17">
    <source>
        <dbReference type="EMBL" id="PST40191.1"/>
    </source>
</evidence>
<dbReference type="Proteomes" id="UP000241201">
    <property type="component" value="Unassembled WGS sequence"/>
</dbReference>